<keyword evidence="2" id="KW-1185">Reference proteome</keyword>
<organism evidence="1 2">
    <name type="scientific">Tanacetum coccineum</name>
    <dbReference type="NCBI Taxonomy" id="301880"/>
    <lineage>
        <taxon>Eukaryota</taxon>
        <taxon>Viridiplantae</taxon>
        <taxon>Streptophyta</taxon>
        <taxon>Embryophyta</taxon>
        <taxon>Tracheophyta</taxon>
        <taxon>Spermatophyta</taxon>
        <taxon>Magnoliopsida</taxon>
        <taxon>eudicotyledons</taxon>
        <taxon>Gunneridae</taxon>
        <taxon>Pentapetalae</taxon>
        <taxon>asterids</taxon>
        <taxon>campanulids</taxon>
        <taxon>Asterales</taxon>
        <taxon>Asteraceae</taxon>
        <taxon>Asteroideae</taxon>
        <taxon>Anthemideae</taxon>
        <taxon>Anthemidinae</taxon>
        <taxon>Tanacetum</taxon>
    </lineage>
</organism>
<reference evidence="1" key="2">
    <citation type="submission" date="2022-01" db="EMBL/GenBank/DDBJ databases">
        <authorList>
            <person name="Yamashiro T."/>
            <person name="Shiraishi A."/>
            <person name="Satake H."/>
            <person name="Nakayama K."/>
        </authorList>
    </citation>
    <scope>NUCLEOTIDE SEQUENCE</scope>
</reference>
<dbReference type="EMBL" id="BQNB010010384">
    <property type="protein sequence ID" value="GJS76556.1"/>
    <property type="molecule type" value="Genomic_DNA"/>
</dbReference>
<proteinExistence type="predicted"/>
<reference evidence="1" key="1">
    <citation type="journal article" date="2022" name="Int. J. Mol. Sci.">
        <title>Draft Genome of Tanacetum Coccineum: Genomic Comparison of Closely Related Tanacetum-Family Plants.</title>
        <authorList>
            <person name="Yamashiro T."/>
            <person name="Shiraishi A."/>
            <person name="Nakayama K."/>
            <person name="Satake H."/>
        </authorList>
    </citation>
    <scope>NUCLEOTIDE SEQUENCE</scope>
</reference>
<sequence length="102" mass="11001">MGGPKVSRDRIKELCVVFGFTCGGVMKNLESLIGAVKDDRDGEGDDVLRVQLNRGKIRGSMYVCIIKSGDLWLWWVGLVVETVLGSDGGGKLGGSDGRGRWT</sequence>
<protein>
    <submittedName>
        <fullName evidence="1">Uncharacterized protein</fullName>
    </submittedName>
</protein>
<dbReference type="Proteomes" id="UP001151760">
    <property type="component" value="Unassembled WGS sequence"/>
</dbReference>
<evidence type="ECO:0000313" key="1">
    <source>
        <dbReference type="EMBL" id="GJS76556.1"/>
    </source>
</evidence>
<gene>
    <name evidence="1" type="ORF">Tco_0726437</name>
</gene>
<evidence type="ECO:0000313" key="2">
    <source>
        <dbReference type="Proteomes" id="UP001151760"/>
    </source>
</evidence>
<comment type="caution">
    <text evidence="1">The sequence shown here is derived from an EMBL/GenBank/DDBJ whole genome shotgun (WGS) entry which is preliminary data.</text>
</comment>
<accession>A0ABQ4YGP2</accession>
<name>A0ABQ4YGP2_9ASTR</name>